<gene>
    <name evidence="2" type="ORF">P4H66_28045</name>
</gene>
<dbReference type="Pfam" id="PF00485">
    <property type="entry name" value="PRK"/>
    <property type="match status" value="1"/>
</dbReference>
<keyword evidence="3" id="KW-1185">Reference proteome</keyword>
<organism evidence="2 3">
    <name type="scientific">Paenibacillus dokdonensis</name>
    <dbReference type="NCBI Taxonomy" id="2567944"/>
    <lineage>
        <taxon>Bacteria</taxon>
        <taxon>Bacillati</taxon>
        <taxon>Bacillota</taxon>
        <taxon>Bacilli</taxon>
        <taxon>Bacillales</taxon>
        <taxon>Paenibacillaceae</taxon>
        <taxon>Paenibacillus</taxon>
    </lineage>
</organism>
<protein>
    <submittedName>
        <fullName evidence="2">P-loop NTPase fold protein</fullName>
    </submittedName>
</protein>
<dbReference type="InterPro" id="IPR006083">
    <property type="entry name" value="PRK/URK"/>
</dbReference>
<proteinExistence type="predicted"/>
<dbReference type="EMBL" id="JARLKZ010000026">
    <property type="protein sequence ID" value="MEC0243667.1"/>
    <property type="molecule type" value="Genomic_DNA"/>
</dbReference>
<dbReference type="SUPFAM" id="SSF52540">
    <property type="entry name" value="P-loop containing nucleoside triphosphate hydrolases"/>
    <property type="match status" value="1"/>
</dbReference>
<sequence length="206" mass="23062">MNKSSFIISISGPSGSGKSTLVNELKKKLVEAVSFHFDDYALSNTYPEDFSTWLKEGADPKQVLNPDFLKDLSNLANGGTIVLPHNKQELKPVKYIIVEEPFGRGREGIGELIDFAVCIDIPLEIALARRILRTLEGIQRSGSKADEPLKQMEEYLSQYLIVVRDLYHAINTRVKSDCDLIVNGINSPELLAELIIVELKKRSLYV</sequence>
<evidence type="ECO:0000313" key="2">
    <source>
        <dbReference type="EMBL" id="MEC0243667.1"/>
    </source>
</evidence>
<evidence type="ECO:0000259" key="1">
    <source>
        <dbReference type="Pfam" id="PF00485"/>
    </source>
</evidence>
<feature type="domain" description="Phosphoribulokinase/uridine kinase" evidence="1">
    <location>
        <begin position="7"/>
        <end position="136"/>
    </location>
</feature>
<evidence type="ECO:0000313" key="3">
    <source>
        <dbReference type="Proteomes" id="UP001344632"/>
    </source>
</evidence>
<dbReference type="InterPro" id="IPR027417">
    <property type="entry name" value="P-loop_NTPase"/>
</dbReference>
<reference evidence="2 3" key="1">
    <citation type="submission" date="2023-03" db="EMBL/GenBank/DDBJ databases">
        <title>Bacillus Genome Sequencing.</title>
        <authorList>
            <person name="Dunlap C."/>
        </authorList>
    </citation>
    <scope>NUCLEOTIDE SEQUENCE [LARGE SCALE GENOMIC DNA]</scope>
    <source>
        <strain evidence="2 3">BD-525</strain>
    </source>
</reference>
<accession>A0ABU6GZQ9</accession>
<dbReference type="RefSeq" id="WP_326091394.1">
    <property type="nucleotide sequence ID" value="NZ_JARLKZ010000026.1"/>
</dbReference>
<dbReference type="Proteomes" id="UP001344632">
    <property type="component" value="Unassembled WGS sequence"/>
</dbReference>
<dbReference type="Gene3D" id="3.40.50.300">
    <property type="entry name" value="P-loop containing nucleotide triphosphate hydrolases"/>
    <property type="match status" value="1"/>
</dbReference>
<name>A0ABU6GZQ9_9BACL</name>
<comment type="caution">
    <text evidence="2">The sequence shown here is derived from an EMBL/GenBank/DDBJ whole genome shotgun (WGS) entry which is preliminary data.</text>
</comment>